<keyword evidence="1" id="KW-0812">Transmembrane</keyword>
<evidence type="ECO:0000313" key="3">
    <source>
        <dbReference type="Proteomes" id="UP000799750"/>
    </source>
</evidence>
<dbReference type="AlphaFoldDB" id="A0A6A6R3W7"/>
<gene>
    <name evidence="2" type="ORF">BU16DRAFT_453605</name>
</gene>
<sequence length="64" mass="6772">PRTNLPLVATALTLISAIRLSLIGFHSAIAFNGVVSLAINSLYASFPLGNSPFQCRRLTGDVKS</sequence>
<keyword evidence="3" id="KW-1185">Reference proteome</keyword>
<dbReference type="EMBL" id="MU004184">
    <property type="protein sequence ID" value="KAF2499022.1"/>
    <property type="molecule type" value="Genomic_DNA"/>
</dbReference>
<evidence type="ECO:0000313" key="2">
    <source>
        <dbReference type="EMBL" id="KAF2499022.1"/>
    </source>
</evidence>
<name>A0A6A6R3W7_9PEZI</name>
<keyword evidence="1" id="KW-0472">Membrane</keyword>
<feature type="transmembrane region" description="Helical" evidence="1">
    <location>
        <begin position="29"/>
        <end position="48"/>
    </location>
</feature>
<protein>
    <submittedName>
        <fullName evidence="2">Uncharacterized protein</fullName>
    </submittedName>
</protein>
<evidence type="ECO:0000256" key="1">
    <source>
        <dbReference type="SAM" id="Phobius"/>
    </source>
</evidence>
<organism evidence="2 3">
    <name type="scientific">Lophium mytilinum</name>
    <dbReference type="NCBI Taxonomy" id="390894"/>
    <lineage>
        <taxon>Eukaryota</taxon>
        <taxon>Fungi</taxon>
        <taxon>Dikarya</taxon>
        <taxon>Ascomycota</taxon>
        <taxon>Pezizomycotina</taxon>
        <taxon>Dothideomycetes</taxon>
        <taxon>Pleosporomycetidae</taxon>
        <taxon>Mytilinidiales</taxon>
        <taxon>Mytilinidiaceae</taxon>
        <taxon>Lophium</taxon>
    </lineage>
</organism>
<proteinExistence type="predicted"/>
<feature type="non-terminal residue" evidence="2">
    <location>
        <position position="1"/>
    </location>
</feature>
<dbReference type="Proteomes" id="UP000799750">
    <property type="component" value="Unassembled WGS sequence"/>
</dbReference>
<accession>A0A6A6R3W7</accession>
<reference evidence="2" key="1">
    <citation type="journal article" date="2020" name="Stud. Mycol.">
        <title>101 Dothideomycetes genomes: a test case for predicting lifestyles and emergence of pathogens.</title>
        <authorList>
            <person name="Haridas S."/>
            <person name="Albert R."/>
            <person name="Binder M."/>
            <person name="Bloem J."/>
            <person name="Labutti K."/>
            <person name="Salamov A."/>
            <person name="Andreopoulos B."/>
            <person name="Baker S."/>
            <person name="Barry K."/>
            <person name="Bills G."/>
            <person name="Bluhm B."/>
            <person name="Cannon C."/>
            <person name="Castanera R."/>
            <person name="Culley D."/>
            <person name="Daum C."/>
            <person name="Ezra D."/>
            <person name="Gonzalez J."/>
            <person name="Henrissat B."/>
            <person name="Kuo A."/>
            <person name="Liang C."/>
            <person name="Lipzen A."/>
            <person name="Lutzoni F."/>
            <person name="Magnuson J."/>
            <person name="Mondo S."/>
            <person name="Nolan M."/>
            <person name="Ohm R."/>
            <person name="Pangilinan J."/>
            <person name="Park H.-J."/>
            <person name="Ramirez L."/>
            <person name="Alfaro M."/>
            <person name="Sun H."/>
            <person name="Tritt A."/>
            <person name="Yoshinaga Y."/>
            <person name="Zwiers L.-H."/>
            <person name="Turgeon B."/>
            <person name="Goodwin S."/>
            <person name="Spatafora J."/>
            <person name="Crous P."/>
            <person name="Grigoriev I."/>
        </authorList>
    </citation>
    <scope>NUCLEOTIDE SEQUENCE</scope>
    <source>
        <strain evidence="2">CBS 269.34</strain>
    </source>
</reference>
<keyword evidence="1" id="KW-1133">Transmembrane helix</keyword>